<organism evidence="2 3">
    <name type="scientific">Methanocella paludicola (strain DSM 17711 / JCM 13418 / NBRC 101707 / SANAE)</name>
    <dbReference type="NCBI Taxonomy" id="304371"/>
    <lineage>
        <taxon>Archaea</taxon>
        <taxon>Methanobacteriati</taxon>
        <taxon>Methanobacteriota</taxon>
        <taxon>Stenosarchaea group</taxon>
        <taxon>Methanomicrobia</taxon>
        <taxon>Methanocellales</taxon>
        <taxon>Methanocellaceae</taxon>
        <taxon>Methanocella</taxon>
    </lineage>
</organism>
<evidence type="ECO:0000313" key="3">
    <source>
        <dbReference type="Proteomes" id="UP000001882"/>
    </source>
</evidence>
<dbReference type="InParanoid" id="D1YZD0"/>
<dbReference type="OrthoDB" id="197796at2157"/>
<dbReference type="InterPro" id="IPR002109">
    <property type="entry name" value="Glutaredoxin"/>
</dbReference>
<name>D1YZD0_METPS</name>
<dbReference type="RefSeq" id="WP_012900480.1">
    <property type="nucleotide sequence ID" value="NC_013665.1"/>
</dbReference>
<reference evidence="2 3" key="2">
    <citation type="journal article" date="2008" name="Int. J. Syst. Evol. Microbiol.">
        <title>Methanocella paludicola gen. nov., sp. nov., a methane-producing archaeon, the first isolate of the lineage 'Rice Cluster I', and proposal of the new archaeal order Methanocellales ord. nov.</title>
        <authorList>
            <person name="Sakai S."/>
            <person name="Imachi H."/>
            <person name="Hanada S."/>
            <person name="Ohashi A."/>
            <person name="Harada H."/>
            <person name="Kamagata Y."/>
        </authorList>
    </citation>
    <scope>NUCLEOTIDE SEQUENCE [LARGE SCALE GENOMIC DNA]</scope>
    <source>
        <strain evidence="3">DSM 17711 / JCM 13418 / NBRC 101707 / SANAE</strain>
    </source>
</reference>
<feature type="domain" description="Glutaredoxin" evidence="1">
    <location>
        <begin position="5"/>
        <end position="61"/>
    </location>
</feature>
<dbReference type="AlphaFoldDB" id="D1YZD0"/>
<dbReference type="GO" id="GO:0045454">
    <property type="term" value="P:cell redox homeostasis"/>
    <property type="evidence" value="ECO:0007669"/>
    <property type="project" value="TreeGrafter"/>
</dbReference>
<keyword evidence="3" id="KW-1185">Reference proteome</keyword>
<dbReference type="KEGG" id="mpd:MCP_1730"/>
<reference evidence="3" key="3">
    <citation type="journal article" date="2011" name="PLoS ONE">
        <title>Genome sequence of a mesophilic hydrogenotrophic methanogen Methanocella paludicola, the first cultivated representative of the order Methanocellales.</title>
        <authorList>
            <person name="Sakai S."/>
            <person name="Takaki Y."/>
            <person name="Shimamura S."/>
            <person name="Sekine M."/>
            <person name="Tajima T."/>
            <person name="Kosugi H."/>
            <person name="Ichikawa N."/>
            <person name="Tasumi E."/>
            <person name="Hiraki A.T."/>
            <person name="Shimizu A."/>
            <person name="Kato Y."/>
            <person name="Nishiko R."/>
            <person name="Mori K."/>
            <person name="Fujita N."/>
            <person name="Imachi H."/>
            <person name="Takai K."/>
        </authorList>
    </citation>
    <scope>NUCLEOTIDE SEQUENCE [LARGE SCALE GENOMIC DNA]</scope>
    <source>
        <strain evidence="3">DSM 17711 / JCM 13418 / NBRC 101707 / SANAE</strain>
    </source>
</reference>
<evidence type="ECO:0000313" key="2">
    <source>
        <dbReference type="EMBL" id="BAI61802.1"/>
    </source>
</evidence>
<dbReference type="Pfam" id="PF00462">
    <property type="entry name" value="Glutaredoxin"/>
    <property type="match status" value="1"/>
</dbReference>
<dbReference type="PANTHER" id="PTHR34386">
    <property type="entry name" value="GLUTAREDOXIN"/>
    <property type="match status" value="1"/>
</dbReference>
<dbReference type="PANTHER" id="PTHR34386:SF1">
    <property type="entry name" value="GLUTAREDOXIN-LIKE PROTEIN NRDH"/>
    <property type="match status" value="1"/>
</dbReference>
<dbReference type="PROSITE" id="PS51354">
    <property type="entry name" value="GLUTAREDOXIN_2"/>
    <property type="match status" value="1"/>
</dbReference>
<accession>D1YZD0</accession>
<dbReference type="GeneID" id="8681632"/>
<dbReference type="InterPro" id="IPR036249">
    <property type="entry name" value="Thioredoxin-like_sf"/>
</dbReference>
<dbReference type="Gene3D" id="3.40.30.10">
    <property type="entry name" value="Glutaredoxin"/>
    <property type="match status" value="1"/>
</dbReference>
<dbReference type="CDD" id="cd02976">
    <property type="entry name" value="NrdH"/>
    <property type="match status" value="1"/>
</dbReference>
<reference evidence="2 3" key="1">
    <citation type="journal article" date="2007" name="Appl. Environ. Microbiol.">
        <title>Isolation of key methanogens for global methane emission from rice paddy fields: a novel isolate affiliated with the clone cluster rice cluster I.</title>
        <authorList>
            <person name="Sakai S."/>
            <person name="Imachi H."/>
            <person name="Sekiguchi Y."/>
            <person name="Ohashi A."/>
            <person name="Harada H."/>
            <person name="Kamagata Y."/>
        </authorList>
    </citation>
    <scope>NUCLEOTIDE SEQUENCE [LARGE SCALE GENOMIC DNA]</scope>
    <source>
        <strain evidence="3">DSM 17711 / JCM 13418 / NBRC 101707 / SANAE</strain>
    </source>
</reference>
<dbReference type="SUPFAM" id="SSF52833">
    <property type="entry name" value="Thioredoxin-like"/>
    <property type="match status" value="1"/>
</dbReference>
<proteinExistence type="predicted"/>
<gene>
    <name evidence="2" type="ordered locus">MCP_1730</name>
</gene>
<dbReference type="EMBL" id="AP011532">
    <property type="protein sequence ID" value="BAI61802.1"/>
    <property type="molecule type" value="Genomic_DNA"/>
</dbReference>
<dbReference type="eggNOG" id="arCOG02607">
    <property type="taxonomic scope" value="Archaea"/>
</dbReference>
<dbReference type="Proteomes" id="UP000001882">
    <property type="component" value="Chromosome"/>
</dbReference>
<protein>
    <submittedName>
        <fullName evidence="2">Glutaredoxin</fullName>
    </submittedName>
</protein>
<dbReference type="InterPro" id="IPR051548">
    <property type="entry name" value="Grx-like_ET"/>
</dbReference>
<sequence length="80" mass="9158">MADIRIFSQPTCPACNEVKEYLKGKGVPFTDYNILEDDKALEEMLHVHKVRVTPLIIINDKKKIIGFDVEEIEKALAENQ</sequence>
<dbReference type="STRING" id="304371.MCP_1730"/>
<evidence type="ECO:0000259" key="1">
    <source>
        <dbReference type="Pfam" id="PF00462"/>
    </source>
</evidence>
<dbReference type="GO" id="GO:0009055">
    <property type="term" value="F:electron transfer activity"/>
    <property type="evidence" value="ECO:0007669"/>
    <property type="project" value="TreeGrafter"/>
</dbReference>